<keyword evidence="4 8" id="KW-0732">Signal</keyword>
<gene>
    <name evidence="9" type="ORF">DFP76_101463</name>
</gene>
<evidence type="ECO:0000256" key="7">
    <source>
        <dbReference type="ARBA" id="ARBA00023157"/>
    </source>
</evidence>
<keyword evidence="5" id="KW-0378">Hydrolase</keyword>
<dbReference type="InterPro" id="IPR011118">
    <property type="entry name" value="Tannase/feruloyl_esterase"/>
</dbReference>
<evidence type="ECO:0000256" key="8">
    <source>
        <dbReference type="SAM" id="SignalP"/>
    </source>
</evidence>
<evidence type="ECO:0000256" key="3">
    <source>
        <dbReference type="ARBA" id="ARBA00022723"/>
    </source>
</evidence>
<keyword evidence="10" id="KW-1185">Reference proteome</keyword>
<reference evidence="9 10" key="1">
    <citation type="submission" date="2018-06" db="EMBL/GenBank/DDBJ databases">
        <title>Genomic Encyclopedia of Type Strains, Phase III (KMG-III): the genomes of soil and plant-associated and newly described type strains.</title>
        <authorList>
            <person name="Whitman W."/>
        </authorList>
    </citation>
    <scope>NUCLEOTIDE SEQUENCE [LARGE SCALE GENOMIC DNA]</scope>
    <source>
        <strain evidence="9 10">CECT 7732</strain>
    </source>
</reference>
<dbReference type="Proteomes" id="UP000252086">
    <property type="component" value="Unassembled WGS sequence"/>
</dbReference>
<dbReference type="InterPro" id="IPR029058">
    <property type="entry name" value="AB_hydrolase_fold"/>
</dbReference>
<dbReference type="AlphaFoldDB" id="A0A366D869"/>
<dbReference type="Pfam" id="PF07519">
    <property type="entry name" value="Tannase"/>
    <property type="match status" value="1"/>
</dbReference>
<dbReference type="OrthoDB" id="7197884at2"/>
<evidence type="ECO:0000313" key="9">
    <source>
        <dbReference type="EMBL" id="RBO86186.1"/>
    </source>
</evidence>
<evidence type="ECO:0000256" key="2">
    <source>
        <dbReference type="ARBA" id="ARBA00022487"/>
    </source>
</evidence>
<evidence type="ECO:0000313" key="10">
    <source>
        <dbReference type="Proteomes" id="UP000252086"/>
    </source>
</evidence>
<name>A0A366D869_9GAMM</name>
<organism evidence="9 10">
    <name type="scientific">Marinomonas aquiplantarum</name>
    <dbReference type="NCBI Taxonomy" id="491951"/>
    <lineage>
        <taxon>Bacteria</taxon>
        <taxon>Pseudomonadati</taxon>
        <taxon>Pseudomonadota</taxon>
        <taxon>Gammaproteobacteria</taxon>
        <taxon>Oceanospirillales</taxon>
        <taxon>Oceanospirillaceae</taxon>
        <taxon>Marinomonas</taxon>
    </lineage>
</organism>
<dbReference type="PANTHER" id="PTHR33938">
    <property type="entry name" value="FERULOYL ESTERASE B-RELATED"/>
    <property type="match status" value="1"/>
</dbReference>
<comment type="similarity">
    <text evidence="1">Belongs to the tannase family.</text>
</comment>
<sequence length="554" mass="61797">MKRFLISSIALMAFAMSNQVLADAMQCQALRSQASDKLEIKTAMYAPTEQVRTAYCQVQGVVNRRIGKDGTFYTTRFELRLPYGWQGRLAYQFDTAFGGEIAPAVGNITGLTVNQYAINQGFAVVSSNEGHDNDAFKKAAGGLSKPFLFGRDATAREEFAYHAMVKIVPIAQALAEQYYGAPVQYRYGIGQANGGRTAMVAASRFPEMFDGLLIASPGFNAPKAALQHPWDYQALQSIQPDIRSSFSDRDLEYITRRLIQQCDDLDGVSDDLIFAIDACQQRFKPTALVCKSEFDRDCLSIEKIGALVRMHQGPHNSKNQTLYTSWPYDTGLQSNNWRGWKIASKLDAWQHMPASVVIGASALANLYSTPYQAVKGDIYSLTDFLQSFDFDRDAGKIFATSDEFTESTMSLMTPPDAVKPTLTQFKQHGGKLIVFHGNSDPVFSVQDTVRWYDFLDFGLAGKASDFVRFYRVPGMPHQQGGLSADQFDMLQPLVNWVEQQRPPREVIAATRANNPELTSRMVGLKRPLCPYPSYARYRQGDLHLASSFQCVVTK</sequence>
<proteinExistence type="inferred from homology"/>
<dbReference type="EMBL" id="QNRF01000001">
    <property type="protein sequence ID" value="RBO86186.1"/>
    <property type="molecule type" value="Genomic_DNA"/>
</dbReference>
<evidence type="ECO:0000256" key="4">
    <source>
        <dbReference type="ARBA" id="ARBA00022729"/>
    </source>
</evidence>
<accession>A0A366D869</accession>
<protein>
    <submittedName>
        <fullName evidence="9">Feruloyl esterase</fullName>
    </submittedName>
</protein>
<dbReference type="PANTHER" id="PTHR33938:SF15">
    <property type="entry name" value="FERULOYL ESTERASE B-RELATED"/>
    <property type="match status" value="1"/>
</dbReference>
<evidence type="ECO:0000256" key="6">
    <source>
        <dbReference type="ARBA" id="ARBA00022837"/>
    </source>
</evidence>
<keyword evidence="7" id="KW-1015">Disulfide bond</keyword>
<dbReference type="GO" id="GO:0046872">
    <property type="term" value="F:metal ion binding"/>
    <property type="evidence" value="ECO:0007669"/>
    <property type="project" value="UniProtKB-KW"/>
</dbReference>
<dbReference type="RefSeq" id="WP_113873061.1">
    <property type="nucleotide sequence ID" value="NZ_QNRF01000001.1"/>
</dbReference>
<keyword evidence="2" id="KW-0719">Serine esterase</keyword>
<dbReference type="GO" id="GO:0052689">
    <property type="term" value="F:carboxylic ester hydrolase activity"/>
    <property type="evidence" value="ECO:0007669"/>
    <property type="project" value="UniProtKB-KW"/>
</dbReference>
<feature type="signal peptide" evidence="8">
    <location>
        <begin position="1"/>
        <end position="22"/>
    </location>
</feature>
<evidence type="ECO:0000256" key="5">
    <source>
        <dbReference type="ARBA" id="ARBA00022801"/>
    </source>
</evidence>
<feature type="chain" id="PRO_5017000296" evidence="8">
    <location>
        <begin position="23"/>
        <end position="554"/>
    </location>
</feature>
<comment type="caution">
    <text evidence="9">The sequence shown here is derived from an EMBL/GenBank/DDBJ whole genome shotgun (WGS) entry which is preliminary data.</text>
</comment>
<keyword evidence="3" id="KW-0479">Metal-binding</keyword>
<evidence type="ECO:0000256" key="1">
    <source>
        <dbReference type="ARBA" id="ARBA00006249"/>
    </source>
</evidence>
<keyword evidence="6" id="KW-0106">Calcium</keyword>
<dbReference type="SUPFAM" id="SSF53474">
    <property type="entry name" value="alpha/beta-Hydrolases"/>
    <property type="match status" value="1"/>
</dbReference>